<evidence type="ECO:0000256" key="5">
    <source>
        <dbReference type="ARBA" id="ARBA00022989"/>
    </source>
</evidence>
<dbReference type="Gramene" id="Pp3c3_28350V3.1">
    <property type="protein sequence ID" value="Pp3c3_28350V3.1"/>
    <property type="gene ID" value="Pp3c3_28350"/>
</dbReference>
<feature type="transmembrane region" description="Helical" evidence="7">
    <location>
        <begin position="135"/>
        <end position="161"/>
    </location>
</feature>
<feature type="transmembrane region" description="Helical" evidence="7">
    <location>
        <begin position="66"/>
        <end position="84"/>
    </location>
</feature>
<feature type="transmembrane region" description="Helical" evidence="7">
    <location>
        <begin position="91"/>
        <end position="115"/>
    </location>
</feature>
<dbReference type="AlphaFoldDB" id="A0A2K1KWB5"/>
<reference evidence="8 10" key="1">
    <citation type="journal article" date="2008" name="Science">
        <title>The Physcomitrella genome reveals evolutionary insights into the conquest of land by plants.</title>
        <authorList>
            <person name="Rensing S."/>
            <person name="Lang D."/>
            <person name="Zimmer A."/>
            <person name="Terry A."/>
            <person name="Salamov A."/>
            <person name="Shapiro H."/>
            <person name="Nishiyama T."/>
            <person name="Perroud P.-F."/>
            <person name="Lindquist E."/>
            <person name="Kamisugi Y."/>
            <person name="Tanahashi T."/>
            <person name="Sakakibara K."/>
            <person name="Fujita T."/>
            <person name="Oishi K."/>
            <person name="Shin-I T."/>
            <person name="Kuroki Y."/>
            <person name="Toyoda A."/>
            <person name="Suzuki Y."/>
            <person name="Hashimoto A."/>
            <person name="Yamaguchi K."/>
            <person name="Sugano A."/>
            <person name="Kohara Y."/>
            <person name="Fujiyama A."/>
            <person name="Anterola A."/>
            <person name="Aoki S."/>
            <person name="Ashton N."/>
            <person name="Barbazuk W.B."/>
            <person name="Barker E."/>
            <person name="Bennetzen J."/>
            <person name="Bezanilla M."/>
            <person name="Blankenship R."/>
            <person name="Cho S.H."/>
            <person name="Dutcher S."/>
            <person name="Estelle M."/>
            <person name="Fawcett J.A."/>
            <person name="Gundlach H."/>
            <person name="Hanada K."/>
            <person name="Heyl A."/>
            <person name="Hicks K.A."/>
            <person name="Hugh J."/>
            <person name="Lohr M."/>
            <person name="Mayer K."/>
            <person name="Melkozernov A."/>
            <person name="Murata T."/>
            <person name="Nelson D."/>
            <person name="Pils B."/>
            <person name="Prigge M."/>
            <person name="Reiss B."/>
            <person name="Renner T."/>
            <person name="Rombauts S."/>
            <person name="Rushton P."/>
            <person name="Sanderfoot A."/>
            <person name="Schween G."/>
            <person name="Shiu S.-H."/>
            <person name="Stueber K."/>
            <person name="Theodoulou F.L."/>
            <person name="Tu H."/>
            <person name="Van de Peer Y."/>
            <person name="Verrier P.J."/>
            <person name="Waters E."/>
            <person name="Wood A."/>
            <person name="Yang L."/>
            <person name="Cove D."/>
            <person name="Cuming A."/>
            <person name="Hasebe M."/>
            <person name="Lucas S."/>
            <person name="Mishler D.B."/>
            <person name="Reski R."/>
            <person name="Grigoriev I."/>
            <person name="Quatrano R.S."/>
            <person name="Boore J.L."/>
        </authorList>
    </citation>
    <scope>NUCLEOTIDE SEQUENCE [LARGE SCALE GENOMIC DNA]</scope>
    <source>
        <strain evidence="9 10">cv. Gransden 2004</strain>
    </source>
</reference>
<evidence type="ECO:0000313" key="9">
    <source>
        <dbReference type="EnsemblPlants" id="Pp3c3_28350V3.1"/>
    </source>
</evidence>
<keyword evidence="3 7" id="KW-0812">Transmembrane</keyword>
<dbReference type="Proteomes" id="UP000006727">
    <property type="component" value="Chromosome 3"/>
</dbReference>
<keyword evidence="5 7" id="KW-1133">Transmembrane helix</keyword>
<protein>
    <recommendedName>
        <fullName evidence="11">Transmembrane protein</fullName>
    </recommendedName>
</protein>
<dbReference type="STRING" id="3218.A0A2K1KWB5"/>
<dbReference type="GO" id="GO:0007029">
    <property type="term" value="P:endoplasmic reticulum organization"/>
    <property type="evidence" value="ECO:0000318"/>
    <property type="project" value="GO_Central"/>
</dbReference>
<dbReference type="PaxDb" id="3218-PP1S157_69V6.1"/>
<dbReference type="PANTHER" id="PTHR20955:SF1">
    <property type="entry name" value="PROTEIN JAGUNAL HOMOLOG 1"/>
    <property type="match status" value="1"/>
</dbReference>
<dbReference type="Gramene" id="Pp3c3_28350V3.2">
    <property type="protein sequence ID" value="Pp3c3_28350V3.2"/>
    <property type="gene ID" value="Pp3c3_28350"/>
</dbReference>
<dbReference type="PANTHER" id="PTHR20955">
    <property type="entry name" value="PROTEIN JAGUNAL HOMOLOG 1"/>
    <property type="match status" value="1"/>
</dbReference>
<dbReference type="GO" id="GO:0005789">
    <property type="term" value="C:endoplasmic reticulum membrane"/>
    <property type="evidence" value="ECO:0000318"/>
    <property type="project" value="GO_Central"/>
</dbReference>
<evidence type="ECO:0000256" key="6">
    <source>
        <dbReference type="ARBA" id="ARBA00023136"/>
    </source>
</evidence>
<evidence type="ECO:0000256" key="4">
    <source>
        <dbReference type="ARBA" id="ARBA00022824"/>
    </source>
</evidence>
<dbReference type="GO" id="GO:0016192">
    <property type="term" value="P:vesicle-mediated transport"/>
    <property type="evidence" value="ECO:0000318"/>
    <property type="project" value="GO_Central"/>
</dbReference>
<comment type="similarity">
    <text evidence="2">Belongs to the jagunal family.</text>
</comment>
<dbReference type="OrthoDB" id="1915239at2759"/>
<dbReference type="EnsemblPlants" id="Pp3c3_28350V3.1">
    <property type="protein sequence ID" value="Pp3c3_28350V3.1"/>
    <property type="gene ID" value="Pp3c3_28350"/>
</dbReference>
<sequence length="172" mass="18989">MDGGRPVGTDGYDFAYRMTIEDRYKRAAEGRVALRRLVSVQALLQILKATWACLGALNGDTPNIELVTSCAFGGAAVLLGTLGIKGGAKLLRFYILLTMIAVVLSLVPFASGNYIGKWKDNWEYLQVTGDYQRILYLSLEGLLELIGILLQLVAVLTAFSFMKNVTHRKKRD</sequence>
<dbReference type="GeneID" id="112280708"/>
<dbReference type="OMA" id="YSFRMVV"/>
<evidence type="ECO:0000256" key="3">
    <source>
        <dbReference type="ARBA" id="ARBA00022692"/>
    </source>
</evidence>
<dbReference type="EMBL" id="ABEU02000003">
    <property type="protein sequence ID" value="PNR58087.1"/>
    <property type="molecule type" value="Genomic_DNA"/>
</dbReference>
<reference evidence="9" key="3">
    <citation type="submission" date="2020-12" db="UniProtKB">
        <authorList>
            <consortium name="EnsemblPlants"/>
        </authorList>
    </citation>
    <scope>IDENTIFICATION</scope>
</reference>
<evidence type="ECO:0000313" key="10">
    <source>
        <dbReference type="Proteomes" id="UP000006727"/>
    </source>
</evidence>
<comment type="subcellular location">
    <subcellularLocation>
        <location evidence="1">Endoplasmic reticulum membrane</location>
        <topology evidence="1">Multi-pass membrane protein</topology>
    </subcellularLocation>
</comment>
<dbReference type="RefSeq" id="XP_024372299.1">
    <property type="nucleotide sequence ID" value="XM_024516531.2"/>
</dbReference>
<dbReference type="KEGG" id="ppp:112280708"/>
<dbReference type="FunCoup" id="A0A2K1KWB5">
    <property type="interactions" value="1495"/>
</dbReference>
<name>A0A2K1KWB5_PHYPA</name>
<evidence type="ECO:0008006" key="11">
    <source>
        <dbReference type="Google" id="ProtNLM"/>
    </source>
</evidence>
<gene>
    <name evidence="9" type="primary">LOC112280708</name>
    <name evidence="8" type="ORF">PHYPA_005082</name>
</gene>
<evidence type="ECO:0000256" key="1">
    <source>
        <dbReference type="ARBA" id="ARBA00004477"/>
    </source>
</evidence>
<keyword evidence="10" id="KW-1185">Reference proteome</keyword>
<reference evidence="8 10" key="2">
    <citation type="journal article" date="2018" name="Plant J.">
        <title>The Physcomitrella patens chromosome-scale assembly reveals moss genome structure and evolution.</title>
        <authorList>
            <person name="Lang D."/>
            <person name="Ullrich K.K."/>
            <person name="Murat F."/>
            <person name="Fuchs J."/>
            <person name="Jenkins J."/>
            <person name="Haas F.B."/>
            <person name="Piednoel M."/>
            <person name="Gundlach H."/>
            <person name="Van Bel M."/>
            <person name="Meyberg R."/>
            <person name="Vives C."/>
            <person name="Morata J."/>
            <person name="Symeonidi A."/>
            <person name="Hiss M."/>
            <person name="Muchero W."/>
            <person name="Kamisugi Y."/>
            <person name="Saleh O."/>
            <person name="Blanc G."/>
            <person name="Decker E.L."/>
            <person name="van Gessel N."/>
            <person name="Grimwood J."/>
            <person name="Hayes R.D."/>
            <person name="Graham S.W."/>
            <person name="Gunter L.E."/>
            <person name="McDaniel S.F."/>
            <person name="Hoernstein S.N.W."/>
            <person name="Larsson A."/>
            <person name="Li F.W."/>
            <person name="Perroud P.F."/>
            <person name="Phillips J."/>
            <person name="Ranjan P."/>
            <person name="Rokshar D.S."/>
            <person name="Rothfels C.J."/>
            <person name="Schneider L."/>
            <person name="Shu S."/>
            <person name="Stevenson D.W."/>
            <person name="Thummler F."/>
            <person name="Tillich M."/>
            <person name="Villarreal Aguilar J.C."/>
            <person name="Widiez T."/>
            <person name="Wong G.K."/>
            <person name="Wymore A."/>
            <person name="Zhang Y."/>
            <person name="Zimmer A.D."/>
            <person name="Quatrano R.S."/>
            <person name="Mayer K.F.X."/>
            <person name="Goodstein D."/>
            <person name="Casacuberta J.M."/>
            <person name="Vandepoele K."/>
            <person name="Reski R."/>
            <person name="Cuming A.C."/>
            <person name="Tuskan G.A."/>
            <person name="Maumus F."/>
            <person name="Salse J."/>
            <person name="Schmutz J."/>
            <person name="Rensing S.A."/>
        </authorList>
    </citation>
    <scope>NUCLEOTIDE SEQUENCE [LARGE SCALE GENOMIC DNA]</scope>
    <source>
        <strain evidence="9 10">cv. Gransden 2004</strain>
    </source>
</reference>
<dbReference type="InterPro" id="IPR009787">
    <property type="entry name" value="Jagunal"/>
</dbReference>
<dbReference type="EnsemblPlants" id="Pp3c3_28350V3.2">
    <property type="protein sequence ID" value="Pp3c3_28350V3.2"/>
    <property type="gene ID" value="Pp3c3_28350"/>
</dbReference>
<evidence type="ECO:0000256" key="7">
    <source>
        <dbReference type="SAM" id="Phobius"/>
    </source>
</evidence>
<keyword evidence="6 7" id="KW-0472">Membrane</keyword>
<keyword evidence="4" id="KW-0256">Endoplasmic reticulum</keyword>
<organism evidence="8">
    <name type="scientific">Physcomitrium patens</name>
    <name type="common">Spreading-leaved earth moss</name>
    <name type="synonym">Physcomitrella patens</name>
    <dbReference type="NCBI Taxonomy" id="3218"/>
    <lineage>
        <taxon>Eukaryota</taxon>
        <taxon>Viridiplantae</taxon>
        <taxon>Streptophyta</taxon>
        <taxon>Embryophyta</taxon>
        <taxon>Bryophyta</taxon>
        <taxon>Bryophytina</taxon>
        <taxon>Bryopsida</taxon>
        <taxon>Funariidae</taxon>
        <taxon>Funariales</taxon>
        <taxon>Funariaceae</taxon>
        <taxon>Physcomitrium</taxon>
    </lineage>
</organism>
<accession>A0A2K1KWB5</accession>
<proteinExistence type="inferred from homology"/>
<evidence type="ECO:0000256" key="2">
    <source>
        <dbReference type="ARBA" id="ARBA00008462"/>
    </source>
</evidence>
<evidence type="ECO:0000313" key="8">
    <source>
        <dbReference type="EMBL" id="PNR58087.1"/>
    </source>
</evidence>